<organism evidence="3 4">
    <name type="scientific">Trypanosoma theileri</name>
    <dbReference type="NCBI Taxonomy" id="67003"/>
    <lineage>
        <taxon>Eukaryota</taxon>
        <taxon>Discoba</taxon>
        <taxon>Euglenozoa</taxon>
        <taxon>Kinetoplastea</taxon>
        <taxon>Metakinetoplastina</taxon>
        <taxon>Trypanosomatida</taxon>
        <taxon>Trypanosomatidae</taxon>
        <taxon>Trypanosoma</taxon>
    </lineage>
</organism>
<accession>A0A1X0NZU7</accession>
<evidence type="ECO:0000313" key="3">
    <source>
        <dbReference type="EMBL" id="ORC90217.1"/>
    </source>
</evidence>
<keyword evidence="2" id="KW-0472">Membrane</keyword>
<dbReference type="Proteomes" id="UP000192257">
    <property type="component" value="Unassembled WGS sequence"/>
</dbReference>
<reference evidence="3 4" key="1">
    <citation type="submission" date="2017-03" db="EMBL/GenBank/DDBJ databases">
        <title>An alternative strategy for trypanosome survival in the mammalian bloodstream revealed through genome and transcriptome analysis of the ubiquitous bovine parasite Trypanosoma (Megatrypanum) theileri.</title>
        <authorList>
            <person name="Kelly S."/>
            <person name="Ivens A."/>
            <person name="Mott A."/>
            <person name="O'Neill E."/>
            <person name="Emms D."/>
            <person name="Macleod O."/>
            <person name="Voorheis P."/>
            <person name="Matthews J."/>
            <person name="Matthews K."/>
            <person name="Carrington M."/>
        </authorList>
    </citation>
    <scope>NUCLEOTIDE SEQUENCE [LARGE SCALE GENOMIC DNA]</scope>
    <source>
        <strain evidence="3">Edinburgh</strain>
    </source>
</reference>
<evidence type="ECO:0000313" key="4">
    <source>
        <dbReference type="Proteomes" id="UP000192257"/>
    </source>
</evidence>
<dbReference type="RefSeq" id="XP_028884283.1">
    <property type="nucleotide sequence ID" value="XM_029024506.1"/>
</dbReference>
<dbReference type="GeneID" id="39984286"/>
<feature type="region of interest" description="Disordered" evidence="1">
    <location>
        <begin position="238"/>
        <end position="283"/>
    </location>
</feature>
<name>A0A1X0NZU7_9TRYP</name>
<feature type="compositionally biased region" description="Basic and acidic residues" evidence="1">
    <location>
        <begin position="249"/>
        <end position="259"/>
    </location>
</feature>
<evidence type="ECO:0000256" key="2">
    <source>
        <dbReference type="SAM" id="Phobius"/>
    </source>
</evidence>
<keyword evidence="2" id="KW-0812">Transmembrane</keyword>
<feature type="region of interest" description="Disordered" evidence="1">
    <location>
        <begin position="70"/>
        <end position="120"/>
    </location>
</feature>
<feature type="transmembrane region" description="Helical" evidence="2">
    <location>
        <begin position="738"/>
        <end position="758"/>
    </location>
</feature>
<proteinExistence type="predicted"/>
<protein>
    <submittedName>
        <fullName evidence="3">Uncharacterized protein</fullName>
    </submittedName>
</protein>
<dbReference type="PANTHER" id="PTHR36911">
    <property type="entry name" value="LIM ZINC-BINDING DOMAIN-CONTAINING PROTEIN-RELATED"/>
    <property type="match status" value="1"/>
</dbReference>
<keyword evidence="2" id="KW-1133">Transmembrane helix</keyword>
<dbReference type="VEuPathDB" id="TriTrypDB:TM35_000092670"/>
<dbReference type="AlphaFoldDB" id="A0A1X0NZU7"/>
<dbReference type="OrthoDB" id="278804at2759"/>
<sequence length="759" mass="83263">MSGETNSTSSCSGAEVVASGKDPRFMQFPSPVYFVRWIDERHAVIGAGGGGRRFGMANLLAIIAVDTSPRQPTHPFHDKQIQQRHNNNNNNNNNNSNNNNNNSNSSSSSNNKRHEHGEGELPMEPWRFVAAVEMGENIPWCASSFLPCIDEIQLSQGVVGYIAVSHVTCFTFVEVRRPFEGNGLFLRCLACVALPSDPKNPDKKPIALVQGAVVVAHDEGGVHIYSLRSFLETPTNSLTDELDTSPIATREESSTRDDTTNTCEDQNKQTSKQQDTTAAASPQLTGKGIKPIASWALPARVNDLHANRFFVPKKLGNHSGKTRHWYHSDYLIIAALVQDKTLRLCTMKLRRNYHKSATSYGNKMIDKNSRNEKEYCNTILEDACVFTGKDCRIPFSLMKSSMRLVQLFGVEDVSPSLVDATWKKSRSLHCKEGSRGAMPIASLVVVVYDVMGNQSYMLTAQVLSTTAICDNQFLSVSTPPISDSSRAISPIIASEMGSCGGATSHTSGNRGFKKLALRVLFSSQPSPLVKEGVTTICPCHYQRCGSADSAAVTVMRGQGVGTVVPSYWLAGTVEGTILSILHSDDDNFQVLSMRPSKNKYEAKQFSALHREPVSCVAVSPINDVLTSDIAQNVVVSVLPFWERLPIRLLQSSTKSGVSHGLSGVQNQKENSMTSFIPANCTLDGTTNRAMIVTSSANGVVSMGEEFSIRPKCMDLSLFPYKEKSYKLFLYWNITLQKIQLIMAVVVLPLIAILLAYWLL</sequence>
<evidence type="ECO:0000256" key="1">
    <source>
        <dbReference type="SAM" id="MobiDB-lite"/>
    </source>
</evidence>
<feature type="compositionally biased region" description="Polar residues" evidence="1">
    <location>
        <begin position="260"/>
        <end position="283"/>
    </location>
</feature>
<keyword evidence="4" id="KW-1185">Reference proteome</keyword>
<dbReference type="EMBL" id="NBCO01000009">
    <property type="protein sequence ID" value="ORC90217.1"/>
    <property type="molecule type" value="Genomic_DNA"/>
</dbReference>
<gene>
    <name evidence="3" type="ORF">TM35_000092670</name>
</gene>
<comment type="caution">
    <text evidence="3">The sequence shown here is derived from an EMBL/GenBank/DDBJ whole genome shotgun (WGS) entry which is preliminary data.</text>
</comment>
<feature type="compositionally biased region" description="Low complexity" evidence="1">
    <location>
        <begin position="86"/>
        <end position="110"/>
    </location>
</feature>